<comment type="caution">
    <text evidence="1">The sequence shown here is derived from an EMBL/GenBank/DDBJ whole genome shotgun (WGS) entry which is preliminary data.</text>
</comment>
<dbReference type="EMBL" id="JAOURS010000003">
    <property type="protein sequence ID" value="MDC6637358.1"/>
    <property type="molecule type" value="Genomic_DNA"/>
</dbReference>
<reference evidence="2 4" key="2">
    <citation type="submission" date="2024-01" db="EMBL/GenBank/DDBJ databases">
        <title>Comparative Genomics of Leclercia adecarboxylata Strains Isolated from Several Sources.</title>
        <authorList>
            <person name="Yescas-Zazueta V."/>
            <person name="Balbuena-Alonso M.G."/>
            <person name="Valencia D."/>
            <person name="Mendez-Pfeiffer P.A."/>
            <person name="Ballesteros-Monrreal M.G."/>
            <person name="Rocha-Gracia R.D.C."/>
            <person name="Barrios-Villa E."/>
        </authorList>
    </citation>
    <scope>NUCLEOTIDE SEQUENCE [LARGE SCALE GENOMIC DNA]</scope>
    <source>
        <strain evidence="2 4">33MEM</strain>
    </source>
</reference>
<evidence type="ECO:0000313" key="3">
    <source>
        <dbReference type="Proteomes" id="UP001149314"/>
    </source>
</evidence>
<evidence type="ECO:0000313" key="2">
    <source>
        <dbReference type="EMBL" id="MEC3939037.1"/>
    </source>
</evidence>
<reference evidence="1" key="1">
    <citation type="journal article" date="2023" name="Genes Genomics">
        <title>Genomic insights of Leclercia adecarboxylata strains linked to an outbreak in public hospitals in Mexico.</title>
        <authorList>
            <person name="Barrios-Villa E."/>
            <person name="Pacheco-Flores B."/>
            <person name="Lozano-Zarain P."/>
            <person name="Del Campo-Ortega R."/>
            <person name="de Jesus Ascencio-Montiel I."/>
            <person name="Gonzalez-Leon M."/>
            <person name="Camorlinga-Ponce M."/>
            <person name="Gaytan Cervantes F.J."/>
            <person name="Gonzalez Torres C."/>
            <person name="Aguilar E."/>
            <person name="Gonzalez Ibarra J."/>
            <person name="Torres Lopez F.J."/>
            <person name="Rosas-Vargas H."/>
            <person name="Gonzalez-Bonilla C.R."/>
            <person name="Del Carmen Rocha-Gracia R."/>
        </authorList>
    </citation>
    <scope>NUCLEOTIDE SEQUENCE</scope>
    <source>
        <strain evidence="1">Lac40</strain>
    </source>
</reference>
<proteinExistence type="predicted"/>
<name>A0A9X4BCE6_9ENTR</name>
<dbReference type="EMBL" id="JAYMCU010000086">
    <property type="protein sequence ID" value="MEC3939037.1"/>
    <property type="molecule type" value="Genomic_DNA"/>
</dbReference>
<dbReference type="RefSeq" id="WP_191153106.1">
    <property type="nucleotide sequence ID" value="NZ_CP060824.1"/>
</dbReference>
<evidence type="ECO:0000313" key="1">
    <source>
        <dbReference type="EMBL" id="MDC6637358.1"/>
    </source>
</evidence>
<gene>
    <name evidence="1" type="ORF">OEZ79_03835</name>
    <name evidence="2" type="ORF">VOF76_23145</name>
</gene>
<dbReference type="AlphaFoldDB" id="A0A9X4BCE6"/>
<organism evidence="1 3">
    <name type="scientific">Leclercia adecarboxylata</name>
    <dbReference type="NCBI Taxonomy" id="83655"/>
    <lineage>
        <taxon>Bacteria</taxon>
        <taxon>Pseudomonadati</taxon>
        <taxon>Pseudomonadota</taxon>
        <taxon>Gammaproteobacteria</taxon>
        <taxon>Enterobacterales</taxon>
        <taxon>Enterobacteriaceae</taxon>
        <taxon>Leclercia</taxon>
    </lineage>
</organism>
<keyword evidence="4" id="KW-1185">Reference proteome</keyword>
<sequence length="436" mass="46054">MQQLNTAPASLPQTFNVINNVPNVGPICNSLNGPMPCNLVQQQALDQFHGVIPAPISTVNKSPQDLAIECARNYGLNTSAFIGCVGHQVILPKKQQQVLDCAVSNKTAEEFANCAAPELGISLSHDQEIAVNCAQRSGGDTVDFVTCAGDSWIAKNVKLPARERKLMACARDSEGSDDFLTCASNELGDGLSSEQQAIIKCAQESNGSKSNFLSCAGEGWIGKNLSNDQKAAIRCARDSSDTSDFATCSADYLLGENASKEQKVALRCAAEYGGDATQMASCAGANMFNLQLNPEQQIAVQCVVQTGGQPYAAAGCMATRLTARELVKCATDGFGGDDCFGDSNDLVGKNGWVARNMGQIAGGPNSVINNPDQIWGGSNSFLRNPNQIFGGSNSFIRNPVQIWGGSNSVFNNPGQLVPKPVQVGTVGDTRICIPWC</sequence>
<evidence type="ECO:0000313" key="4">
    <source>
        <dbReference type="Proteomes" id="UP001357437"/>
    </source>
</evidence>
<dbReference type="Proteomes" id="UP001357437">
    <property type="component" value="Unassembled WGS sequence"/>
</dbReference>
<protein>
    <submittedName>
        <fullName evidence="1">Uncharacterized protein</fullName>
    </submittedName>
</protein>
<accession>A0A9X4BCE6</accession>
<dbReference type="Proteomes" id="UP001149314">
    <property type="component" value="Unassembled WGS sequence"/>
</dbReference>